<feature type="transmembrane region" description="Helical" evidence="7">
    <location>
        <begin position="229"/>
        <end position="251"/>
    </location>
</feature>
<evidence type="ECO:0000256" key="2">
    <source>
        <dbReference type="ARBA" id="ARBA00022692"/>
    </source>
</evidence>
<keyword evidence="3 7" id="KW-1133">Transmembrane helix</keyword>
<comment type="caution">
    <text evidence="9">The sequence shown here is derived from an EMBL/GenBank/DDBJ whole genome shotgun (WGS) entry which is preliminary data.</text>
</comment>
<evidence type="ECO:0000256" key="7">
    <source>
        <dbReference type="SAM" id="Phobius"/>
    </source>
</evidence>
<evidence type="ECO:0000313" key="9">
    <source>
        <dbReference type="EMBL" id="KAK8115322.1"/>
    </source>
</evidence>
<dbReference type="Proteomes" id="UP001392437">
    <property type="component" value="Unassembled WGS sequence"/>
</dbReference>
<feature type="domain" description="Rhodopsin" evidence="8">
    <location>
        <begin position="88"/>
        <end position="257"/>
    </location>
</feature>
<evidence type="ECO:0000256" key="5">
    <source>
        <dbReference type="ARBA" id="ARBA00038359"/>
    </source>
</evidence>
<sequence length="331" mass="36556">MDGGYLDTTPIRPPPPGHKSNFVDPESRSYQLVIVVSVLSFLTIIFTSVRVYTRLRITHSFGIDDFCYMPGGGILGIHLWDVSLRRYIGYTKVSFFLFYRRLFRPVTQVKIMVWIGISLVVTFCVAYMVIDTVSCAPWPSEHGGWLDLGVTRRCSAIAPNLVTAGAYFSVLTDFYILAIPLQQVPKLRLSKRRKVGVSLVFLTGLLACGTGLTNLIFRQKKGILDPADFSWTIIPIYATAMAEINVGLVALSMPVVSAQFIGRLTEIGKSLSSWIRSRRTPQHSQAGDGESSSNLTPGTHTTPPHTRRRGRLSVGPAATPPGSERDSLRHA</sequence>
<evidence type="ECO:0000313" key="10">
    <source>
        <dbReference type="Proteomes" id="UP001392437"/>
    </source>
</evidence>
<feature type="compositionally biased region" description="Polar residues" evidence="6">
    <location>
        <begin position="282"/>
        <end position="295"/>
    </location>
</feature>
<comment type="subcellular location">
    <subcellularLocation>
        <location evidence="1">Membrane</location>
        <topology evidence="1">Multi-pass membrane protein</topology>
    </subcellularLocation>
</comment>
<evidence type="ECO:0000256" key="4">
    <source>
        <dbReference type="ARBA" id="ARBA00023136"/>
    </source>
</evidence>
<feature type="region of interest" description="Disordered" evidence="6">
    <location>
        <begin position="275"/>
        <end position="331"/>
    </location>
</feature>
<dbReference type="GO" id="GO:0016020">
    <property type="term" value="C:membrane"/>
    <property type="evidence" value="ECO:0007669"/>
    <property type="project" value="UniProtKB-SubCell"/>
</dbReference>
<keyword evidence="2 7" id="KW-0812">Transmembrane</keyword>
<evidence type="ECO:0000256" key="3">
    <source>
        <dbReference type="ARBA" id="ARBA00022989"/>
    </source>
</evidence>
<reference evidence="9 10" key="1">
    <citation type="submission" date="2023-01" db="EMBL/GenBank/DDBJ databases">
        <title>Analysis of 21 Apiospora genomes using comparative genomics revels a genus with tremendous synthesis potential of carbohydrate active enzymes and secondary metabolites.</title>
        <authorList>
            <person name="Sorensen T."/>
        </authorList>
    </citation>
    <scope>NUCLEOTIDE SEQUENCE [LARGE SCALE GENOMIC DNA]</scope>
    <source>
        <strain evidence="9 10">CBS 117206</strain>
    </source>
</reference>
<evidence type="ECO:0000259" key="8">
    <source>
        <dbReference type="Pfam" id="PF20684"/>
    </source>
</evidence>
<gene>
    <name evidence="9" type="ORF">PG999_007391</name>
</gene>
<dbReference type="InterPro" id="IPR049326">
    <property type="entry name" value="Rhodopsin_dom_fungi"/>
</dbReference>
<comment type="similarity">
    <text evidence="5">Belongs to the SAT4 family.</text>
</comment>
<feature type="transmembrane region" description="Helical" evidence="7">
    <location>
        <begin position="30"/>
        <end position="52"/>
    </location>
</feature>
<evidence type="ECO:0000256" key="6">
    <source>
        <dbReference type="SAM" id="MobiDB-lite"/>
    </source>
</evidence>
<keyword evidence="10" id="KW-1185">Reference proteome</keyword>
<feature type="transmembrane region" description="Helical" evidence="7">
    <location>
        <begin position="157"/>
        <end position="178"/>
    </location>
</feature>
<accession>A0AAW0QY69</accession>
<protein>
    <submittedName>
        <fullName evidence="9">NAD(P)-binding protein</fullName>
    </submittedName>
</protein>
<dbReference type="AlphaFoldDB" id="A0AAW0QY69"/>
<dbReference type="EMBL" id="JAQQWP010000006">
    <property type="protein sequence ID" value="KAK8115322.1"/>
    <property type="molecule type" value="Genomic_DNA"/>
</dbReference>
<feature type="transmembrane region" description="Helical" evidence="7">
    <location>
        <begin position="111"/>
        <end position="130"/>
    </location>
</feature>
<dbReference type="InterPro" id="IPR052337">
    <property type="entry name" value="SAT4-like"/>
</dbReference>
<evidence type="ECO:0000256" key="1">
    <source>
        <dbReference type="ARBA" id="ARBA00004141"/>
    </source>
</evidence>
<dbReference type="PANTHER" id="PTHR33048:SF158">
    <property type="entry name" value="MEMBRANE PROTEIN PTH11-LIKE, PUTATIVE-RELATED"/>
    <property type="match status" value="1"/>
</dbReference>
<feature type="transmembrane region" description="Helical" evidence="7">
    <location>
        <begin position="199"/>
        <end position="217"/>
    </location>
</feature>
<dbReference type="PANTHER" id="PTHR33048">
    <property type="entry name" value="PTH11-LIKE INTEGRAL MEMBRANE PROTEIN (AFU_ORTHOLOGUE AFUA_5G11245)"/>
    <property type="match status" value="1"/>
</dbReference>
<name>A0AAW0QY69_9PEZI</name>
<organism evidence="9 10">
    <name type="scientific">Apiospora kogelbergensis</name>
    <dbReference type="NCBI Taxonomy" id="1337665"/>
    <lineage>
        <taxon>Eukaryota</taxon>
        <taxon>Fungi</taxon>
        <taxon>Dikarya</taxon>
        <taxon>Ascomycota</taxon>
        <taxon>Pezizomycotina</taxon>
        <taxon>Sordariomycetes</taxon>
        <taxon>Xylariomycetidae</taxon>
        <taxon>Amphisphaeriales</taxon>
        <taxon>Apiosporaceae</taxon>
        <taxon>Apiospora</taxon>
    </lineage>
</organism>
<dbReference type="Pfam" id="PF20684">
    <property type="entry name" value="Fung_rhodopsin"/>
    <property type="match status" value="1"/>
</dbReference>
<proteinExistence type="inferred from homology"/>
<keyword evidence="4 7" id="KW-0472">Membrane</keyword>